<name>A0A5B7J1K1_PORTR</name>
<keyword evidence="2" id="KW-1185">Reference proteome</keyword>
<evidence type="ECO:0000313" key="2">
    <source>
        <dbReference type="Proteomes" id="UP000324222"/>
    </source>
</evidence>
<evidence type="ECO:0000313" key="1">
    <source>
        <dbReference type="EMBL" id="MPC90082.1"/>
    </source>
</evidence>
<reference evidence="1 2" key="1">
    <citation type="submission" date="2019-05" db="EMBL/GenBank/DDBJ databases">
        <title>Another draft genome of Portunus trituberculatus and its Hox gene families provides insights of decapod evolution.</title>
        <authorList>
            <person name="Jeong J.-H."/>
            <person name="Song I."/>
            <person name="Kim S."/>
            <person name="Choi T."/>
            <person name="Kim D."/>
            <person name="Ryu S."/>
            <person name="Kim W."/>
        </authorList>
    </citation>
    <scope>NUCLEOTIDE SEQUENCE [LARGE SCALE GENOMIC DNA]</scope>
    <source>
        <tissue evidence="1">Muscle</tissue>
    </source>
</reference>
<accession>A0A5B7J1K1</accession>
<comment type="caution">
    <text evidence="1">The sequence shown here is derived from an EMBL/GenBank/DDBJ whole genome shotgun (WGS) entry which is preliminary data.</text>
</comment>
<organism evidence="1 2">
    <name type="scientific">Portunus trituberculatus</name>
    <name type="common">Swimming crab</name>
    <name type="synonym">Neptunus trituberculatus</name>
    <dbReference type="NCBI Taxonomy" id="210409"/>
    <lineage>
        <taxon>Eukaryota</taxon>
        <taxon>Metazoa</taxon>
        <taxon>Ecdysozoa</taxon>
        <taxon>Arthropoda</taxon>
        <taxon>Crustacea</taxon>
        <taxon>Multicrustacea</taxon>
        <taxon>Malacostraca</taxon>
        <taxon>Eumalacostraca</taxon>
        <taxon>Eucarida</taxon>
        <taxon>Decapoda</taxon>
        <taxon>Pleocyemata</taxon>
        <taxon>Brachyura</taxon>
        <taxon>Eubrachyura</taxon>
        <taxon>Portunoidea</taxon>
        <taxon>Portunidae</taxon>
        <taxon>Portuninae</taxon>
        <taxon>Portunus</taxon>
    </lineage>
</organism>
<dbReference type="EMBL" id="VSRR010083141">
    <property type="protein sequence ID" value="MPC90082.1"/>
    <property type="molecule type" value="Genomic_DNA"/>
</dbReference>
<proteinExistence type="predicted"/>
<dbReference type="AlphaFoldDB" id="A0A5B7J1K1"/>
<gene>
    <name evidence="1" type="ORF">E2C01_085049</name>
</gene>
<protein>
    <submittedName>
        <fullName evidence="1">Uncharacterized protein</fullName>
    </submittedName>
</protein>
<sequence length="73" mass="8324">MSALSMLRETKHCITKHLTHALPFRTRIRDLLLLQAPVMAGKWWGDRREGRLEEKEVKGVVEVGSPLLLSSTE</sequence>
<dbReference type="Proteomes" id="UP000324222">
    <property type="component" value="Unassembled WGS sequence"/>
</dbReference>